<dbReference type="InterPro" id="IPR045569">
    <property type="entry name" value="Metalloprtase-TldD/E_C"/>
</dbReference>
<proteinExistence type="predicted"/>
<dbReference type="Pfam" id="PF19289">
    <property type="entry name" value="PmbA_TldD_3rd"/>
    <property type="match status" value="1"/>
</dbReference>
<dbReference type="EMBL" id="CP004120">
    <property type="protein sequence ID" value="AGT44377.1"/>
    <property type="molecule type" value="Genomic_DNA"/>
</dbReference>
<dbReference type="SUPFAM" id="SSF111283">
    <property type="entry name" value="Putative modulator of DNA gyrase, PmbA/TldD"/>
    <property type="match status" value="1"/>
</dbReference>
<dbReference type="STRING" id="1291379.TPE_1903"/>
<name>S5ZP27_9SPIR</name>
<dbReference type="GO" id="GO:0008237">
    <property type="term" value="F:metallopeptidase activity"/>
    <property type="evidence" value="ECO:0007669"/>
    <property type="project" value="InterPro"/>
</dbReference>
<dbReference type="AlphaFoldDB" id="S5ZP27"/>
<dbReference type="InterPro" id="IPR036059">
    <property type="entry name" value="TldD/PmbA_sf"/>
</dbReference>
<feature type="domain" description="Metalloprotease TldD/E C-terminal" evidence="1">
    <location>
        <begin position="219"/>
        <end position="442"/>
    </location>
</feature>
<dbReference type="RefSeq" id="WP_020965675.1">
    <property type="nucleotide sequence ID" value="NC_022097.1"/>
</dbReference>
<dbReference type="PANTHER" id="PTHR43666">
    <property type="entry name" value="TLDD PROTEIN"/>
    <property type="match status" value="1"/>
</dbReference>
<organism evidence="2 3">
    <name type="scientific">Treponema pedis str. T A4</name>
    <dbReference type="NCBI Taxonomy" id="1291379"/>
    <lineage>
        <taxon>Bacteria</taxon>
        <taxon>Pseudomonadati</taxon>
        <taxon>Spirochaetota</taxon>
        <taxon>Spirochaetia</taxon>
        <taxon>Spirochaetales</taxon>
        <taxon>Treponemataceae</taxon>
        <taxon>Treponema</taxon>
    </lineage>
</organism>
<gene>
    <name evidence="2" type="ORF">TPE_1903</name>
</gene>
<accession>S5ZP27</accession>
<dbReference type="OrthoDB" id="9763230at2"/>
<sequence>MKINFKDYFKSIADFILSEMLEDEKISISFSGEQSYFMRFNKARVRQNGTVEQGYFSFTFWKKNRTYKFGFGIKTDIDEDKKNAANALQAAREIILLLPEDKYQSVPEKAETSETVYTGKLLPEDKIPEAVLKPAQDLDFTGLYSQGTICEGVITSAGASHWFQTDSFTLDYSVWLENGRGIKSLYSGTEWKNAEYKAKLQNAREGLRVLHIPQKKLEPGKYRAFISADALVDVIDFFSWNGFSERSMRQGSSAYLALREGREQLSEKFSLIQDFSLGLEPSFNSNGEAAPEKLTIVENGKLKNTLVSLRSETQYGVKSNGAPLSEGMRSIVIGEGNFSESEAVKELGTGIYISNFNYLNWSDTSSARITGMTRFACLWVEDGKIIAPITDMRWDESVYNMFGKNLLAVTKERHIFASTGTYGGRSTGGSLLPGILVKDFNCTL</sequence>
<evidence type="ECO:0000313" key="2">
    <source>
        <dbReference type="EMBL" id="AGT44377.1"/>
    </source>
</evidence>
<evidence type="ECO:0000259" key="1">
    <source>
        <dbReference type="Pfam" id="PF19289"/>
    </source>
</evidence>
<evidence type="ECO:0000313" key="3">
    <source>
        <dbReference type="Proteomes" id="UP000015620"/>
    </source>
</evidence>
<dbReference type="GO" id="GO:0006508">
    <property type="term" value="P:proteolysis"/>
    <property type="evidence" value="ECO:0007669"/>
    <property type="project" value="UniProtKB-KW"/>
</dbReference>
<protein>
    <submittedName>
        <fullName evidence="2">Zn-dependent protease</fullName>
    </submittedName>
</protein>
<keyword evidence="2" id="KW-0378">Hydrolase</keyword>
<reference evidence="2 3" key="1">
    <citation type="journal article" date="2013" name="PLoS ONE">
        <title>Genome-Wide Relatedness of Treponema pedis, from Gingiva and Necrotic Skin Lesions of Pigs, with the Human Oral Pathogen Treponema denticola.</title>
        <authorList>
            <person name="Svartstrom O."/>
            <person name="Mushtaq M."/>
            <person name="Pringle M."/>
            <person name="Segerman B."/>
        </authorList>
    </citation>
    <scope>NUCLEOTIDE SEQUENCE [LARGE SCALE GENOMIC DNA]</scope>
    <source>
        <strain evidence="2">T A4</strain>
    </source>
</reference>
<dbReference type="KEGG" id="tped:TPE_1903"/>
<dbReference type="Proteomes" id="UP000015620">
    <property type="component" value="Chromosome"/>
</dbReference>
<keyword evidence="3" id="KW-1185">Reference proteome</keyword>
<dbReference type="HOGENOM" id="CLU_050371_0_0_12"/>
<keyword evidence="2" id="KW-0645">Protease</keyword>
<dbReference type="PATRIC" id="fig|1291379.3.peg.1876"/>
<dbReference type="PANTHER" id="PTHR43666:SF1">
    <property type="entry name" value="CONSERVED PROTEIN"/>
    <property type="match status" value="1"/>
</dbReference>
<dbReference type="GeneID" id="301090394"/>